<dbReference type="EMBL" id="CAJNDS010001269">
    <property type="protein sequence ID" value="CAE7253803.1"/>
    <property type="molecule type" value="Genomic_DNA"/>
</dbReference>
<feature type="compositionally biased region" description="Basic and acidic residues" evidence="1">
    <location>
        <begin position="1"/>
        <end position="11"/>
    </location>
</feature>
<feature type="region of interest" description="Disordered" evidence="1">
    <location>
        <begin position="1"/>
        <end position="22"/>
    </location>
</feature>
<evidence type="ECO:0000313" key="3">
    <source>
        <dbReference type="Proteomes" id="UP000604046"/>
    </source>
</evidence>
<sequence>MSSTTSREKLRVGPPCTKPPQAISISTLTPAAMVELQTPGGSSATCLAPRTGLLQTTWTGMELAATWRTSLPQRPRRHSAPGHQTVRRISLSAHSCLEA</sequence>
<comment type="caution">
    <text evidence="2">The sequence shown here is derived from an EMBL/GenBank/DDBJ whole genome shotgun (WGS) entry which is preliminary data.</text>
</comment>
<keyword evidence="3" id="KW-1185">Reference proteome</keyword>
<name>A0A812M8A0_9DINO</name>
<accession>A0A812M8A0</accession>
<dbReference type="Proteomes" id="UP000604046">
    <property type="component" value="Unassembled WGS sequence"/>
</dbReference>
<reference evidence="2" key="1">
    <citation type="submission" date="2021-02" db="EMBL/GenBank/DDBJ databases">
        <authorList>
            <person name="Dougan E. K."/>
            <person name="Rhodes N."/>
            <person name="Thang M."/>
            <person name="Chan C."/>
        </authorList>
    </citation>
    <scope>NUCLEOTIDE SEQUENCE</scope>
</reference>
<evidence type="ECO:0000256" key="1">
    <source>
        <dbReference type="SAM" id="MobiDB-lite"/>
    </source>
</evidence>
<evidence type="ECO:0000313" key="2">
    <source>
        <dbReference type="EMBL" id="CAE7253803.1"/>
    </source>
</evidence>
<proteinExistence type="predicted"/>
<gene>
    <name evidence="2" type="ORF">SNAT2548_LOCUS12788</name>
</gene>
<protein>
    <submittedName>
        <fullName evidence="2">Uncharacterized protein</fullName>
    </submittedName>
</protein>
<organism evidence="2 3">
    <name type="scientific">Symbiodinium natans</name>
    <dbReference type="NCBI Taxonomy" id="878477"/>
    <lineage>
        <taxon>Eukaryota</taxon>
        <taxon>Sar</taxon>
        <taxon>Alveolata</taxon>
        <taxon>Dinophyceae</taxon>
        <taxon>Suessiales</taxon>
        <taxon>Symbiodiniaceae</taxon>
        <taxon>Symbiodinium</taxon>
    </lineage>
</organism>
<dbReference type="AlphaFoldDB" id="A0A812M8A0"/>